<dbReference type="EMBL" id="BLXT01002311">
    <property type="protein sequence ID" value="GFN93076.1"/>
    <property type="molecule type" value="Genomic_DNA"/>
</dbReference>
<dbReference type="AlphaFoldDB" id="A0AAV3ZCN9"/>
<name>A0AAV3ZCN9_9GAST</name>
<keyword evidence="2" id="KW-1185">Reference proteome</keyword>
<comment type="caution">
    <text evidence="1">The sequence shown here is derived from an EMBL/GenBank/DDBJ whole genome shotgun (WGS) entry which is preliminary data.</text>
</comment>
<organism evidence="1 2">
    <name type="scientific">Plakobranchus ocellatus</name>
    <dbReference type="NCBI Taxonomy" id="259542"/>
    <lineage>
        <taxon>Eukaryota</taxon>
        <taxon>Metazoa</taxon>
        <taxon>Spiralia</taxon>
        <taxon>Lophotrochozoa</taxon>
        <taxon>Mollusca</taxon>
        <taxon>Gastropoda</taxon>
        <taxon>Heterobranchia</taxon>
        <taxon>Euthyneura</taxon>
        <taxon>Panpulmonata</taxon>
        <taxon>Sacoglossa</taxon>
        <taxon>Placobranchoidea</taxon>
        <taxon>Plakobranchidae</taxon>
        <taxon>Plakobranchus</taxon>
    </lineage>
</organism>
<accession>A0AAV3ZCN9</accession>
<gene>
    <name evidence="1" type="ORF">PoB_001958200</name>
</gene>
<sequence length="177" mass="19870">MVSSLARRFGFCIASQQQGDLRLSGPLSGHDAGGGAQVHYPNCATNIPLAGRAFEHIYDNRYPFATETIFHMGPASAYCSRSSYRLAAMNWVGFRDPDTTHSQEVSSRGDTDQYQCRTKAKTIEHPMERSPRHVNLRLQTEWTEPAPKEILCRELRMSCKGAHSGSEDVSMFVTELW</sequence>
<dbReference type="Proteomes" id="UP000735302">
    <property type="component" value="Unassembled WGS sequence"/>
</dbReference>
<evidence type="ECO:0000313" key="2">
    <source>
        <dbReference type="Proteomes" id="UP000735302"/>
    </source>
</evidence>
<proteinExistence type="predicted"/>
<protein>
    <submittedName>
        <fullName evidence="1">Uncharacterized protein</fullName>
    </submittedName>
</protein>
<evidence type="ECO:0000313" key="1">
    <source>
        <dbReference type="EMBL" id="GFN93076.1"/>
    </source>
</evidence>
<reference evidence="1 2" key="1">
    <citation type="journal article" date="2021" name="Elife">
        <title>Chloroplast acquisition without the gene transfer in kleptoplastic sea slugs, Plakobranchus ocellatus.</title>
        <authorList>
            <person name="Maeda T."/>
            <person name="Takahashi S."/>
            <person name="Yoshida T."/>
            <person name="Shimamura S."/>
            <person name="Takaki Y."/>
            <person name="Nagai Y."/>
            <person name="Toyoda A."/>
            <person name="Suzuki Y."/>
            <person name="Arimoto A."/>
            <person name="Ishii H."/>
            <person name="Satoh N."/>
            <person name="Nishiyama T."/>
            <person name="Hasebe M."/>
            <person name="Maruyama T."/>
            <person name="Minagawa J."/>
            <person name="Obokata J."/>
            <person name="Shigenobu S."/>
        </authorList>
    </citation>
    <scope>NUCLEOTIDE SEQUENCE [LARGE SCALE GENOMIC DNA]</scope>
</reference>